<dbReference type="EMBL" id="FOBW01000016">
    <property type="protein sequence ID" value="SEN61996.1"/>
    <property type="molecule type" value="Genomic_DNA"/>
</dbReference>
<protein>
    <recommendedName>
        <fullName evidence="4">AhpC/TSA family protein</fullName>
    </recommendedName>
</protein>
<evidence type="ECO:0000256" key="1">
    <source>
        <dbReference type="SAM" id="SignalP"/>
    </source>
</evidence>
<reference evidence="3" key="1">
    <citation type="submission" date="2016-10" db="EMBL/GenBank/DDBJ databases">
        <authorList>
            <person name="Varghese N."/>
            <person name="Submissions S."/>
        </authorList>
    </citation>
    <scope>NUCLEOTIDE SEQUENCE [LARGE SCALE GENOMIC DNA]</scope>
    <source>
        <strain evidence="3">B48,IBRC-M 10115,DSM 25386,CECT 8001</strain>
    </source>
</reference>
<gene>
    <name evidence="2" type="ORF">SAMN05192533_11619</name>
</gene>
<keyword evidence="1" id="KW-0732">Signal</keyword>
<keyword evidence="3" id="KW-1185">Reference proteome</keyword>
<evidence type="ECO:0008006" key="4">
    <source>
        <dbReference type="Google" id="ProtNLM"/>
    </source>
</evidence>
<feature type="signal peptide" evidence="1">
    <location>
        <begin position="1"/>
        <end position="19"/>
    </location>
</feature>
<proteinExistence type="predicted"/>
<evidence type="ECO:0000313" key="3">
    <source>
        <dbReference type="Proteomes" id="UP000198553"/>
    </source>
</evidence>
<evidence type="ECO:0000313" key="2">
    <source>
        <dbReference type="EMBL" id="SEN61996.1"/>
    </source>
</evidence>
<dbReference type="RefSeq" id="WP_170843936.1">
    <property type="nucleotide sequence ID" value="NZ_FOBW01000016.1"/>
</dbReference>
<name>A0A1H8I1P1_9BACI</name>
<dbReference type="PROSITE" id="PS51257">
    <property type="entry name" value="PROKAR_LIPOPROTEIN"/>
    <property type="match status" value="1"/>
</dbReference>
<sequence length="54" mass="6033">MRKSFLFMMFLLVGAIVMGCSNDGPLTLKDDQGQDVMFENRDTPALVFLFTGVD</sequence>
<dbReference type="AlphaFoldDB" id="A0A1H8I1P1"/>
<organism evidence="2 3">
    <name type="scientific">Mesobacillus persicus</name>
    <dbReference type="NCBI Taxonomy" id="930146"/>
    <lineage>
        <taxon>Bacteria</taxon>
        <taxon>Bacillati</taxon>
        <taxon>Bacillota</taxon>
        <taxon>Bacilli</taxon>
        <taxon>Bacillales</taxon>
        <taxon>Bacillaceae</taxon>
        <taxon>Mesobacillus</taxon>
    </lineage>
</organism>
<feature type="chain" id="PRO_5011485977" description="AhpC/TSA family protein" evidence="1">
    <location>
        <begin position="20"/>
        <end position="54"/>
    </location>
</feature>
<dbReference type="STRING" id="930146.SAMN05192533_11619"/>
<dbReference type="Proteomes" id="UP000198553">
    <property type="component" value="Unassembled WGS sequence"/>
</dbReference>
<accession>A0A1H8I1P1</accession>